<evidence type="ECO:0000313" key="2">
    <source>
        <dbReference type="Proteomes" id="UP000243207"/>
    </source>
</evidence>
<dbReference type="EMBL" id="LT629736">
    <property type="protein sequence ID" value="SDT09766.1"/>
    <property type="molecule type" value="Genomic_DNA"/>
</dbReference>
<reference evidence="2" key="1">
    <citation type="submission" date="2016-10" db="EMBL/GenBank/DDBJ databases">
        <authorList>
            <person name="Varghese N."/>
            <person name="Submissions S."/>
        </authorList>
    </citation>
    <scope>NUCLEOTIDE SEQUENCE [LARGE SCALE GENOMIC DNA]</scope>
    <source>
        <strain evidence="2">NRRL B-51270</strain>
    </source>
</reference>
<protein>
    <submittedName>
        <fullName evidence="1">Uncharacterized protein</fullName>
    </submittedName>
</protein>
<accession>A0A1H1XM19</accession>
<gene>
    <name evidence="1" type="ORF">SAMN05216421_2892</name>
</gene>
<dbReference type="AlphaFoldDB" id="A0A1H1XM19"/>
<proteinExistence type="predicted"/>
<name>A0A1H1XM19_9GAMM</name>
<keyword evidence="2" id="KW-1185">Reference proteome</keyword>
<organism evidence="1 2">
    <name type="scientific">Halopseudomonas xinjiangensis</name>
    <dbReference type="NCBI Taxonomy" id="487184"/>
    <lineage>
        <taxon>Bacteria</taxon>
        <taxon>Pseudomonadati</taxon>
        <taxon>Pseudomonadota</taxon>
        <taxon>Gammaproteobacteria</taxon>
        <taxon>Pseudomonadales</taxon>
        <taxon>Pseudomonadaceae</taxon>
        <taxon>Halopseudomonas</taxon>
    </lineage>
</organism>
<sequence>MMLCAYIKMSGEMGQVDLDAVIDVIKGPSGNKPMWSALVFYEAEASIFIETRDRPAGFAHGTPSETVEVDEVYLQTHFGLTNRDIAEIRRFPERWRLRNA</sequence>
<dbReference type="Proteomes" id="UP000243207">
    <property type="component" value="Chromosome I"/>
</dbReference>
<evidence type="ECO:0000313" key="1">
    <source>
        <dbReference type="EMBL" id="SDT09766.1"/>
    </source>
</evidence>